<organism evidence="1 2">
    <name type="scientific">Dethiosulfatarculus sandiegensis</name>
    <dbReference type="NCBI Taxonomy" id="1429043"/>
    <lineage>
        <taxon>Bacteria</taxon>
        <taxon>Pseudomonadati</taxon>
        <taxon>Thermodesulfobacteriota</taxon>
        <taxon>Desulfarculia</taxon>
        <taxon>Desulfarculales</taxon>
        <taxon>Desulfarculaceae</taxon>
        <taxon>Dethiosulfatarculus</taxon>
    </lineage>
</organism>
<keyword evidence="2" id="KW-1185">Reference proteome</keyword>
<dbReference type="InParanoid" id="A0A0D2GIY5"/>
<gene>
    <name evidence="1" type="ORF">X474_06415</name>
</gene>
<protein>
    <submittedName>
        <fullName evidence="1">Uncharacterized protein</fullName>
    </submittedName>
</protein>
<proteinExistence type="predicted"/>
<dbReference type="AlphaFoldDB" id="A0A0D2GIY5"/>
<dbReference type="STRING" id="1429043.X474_06415"/>
<dbReference type="Proteomes" id="UP000032233">
    <property type="component" value="Unassembled WGS sequence"/>
</dbReference>
<name>A0A0D2GIY5_9BACT</name>
<evidence type="ECO:0000313" key="2">
    <source>
        <dbReference type="Proteomes" id="UP000032233"/>
    </source>
</evidence>
<evidence type="ECO:0000313" key="1">
    <source>
        <dbReference type="EMBL" id="KIX14772.1"/>
    </source>
</evidence>
<reference evidence="1 2" key="1">
    <citation type="submission" date="2013-11" db="EMBL/GenBank/DDBJ databases">
        <title>Metagenomic analysis of a methanogenic consortium involved in long chain n-alkane degradation.</title>
        <authorList>
            <person name="Davidova I.A."/>
            <person name="Callaghan A.V."/>
            <person name="Wawrik B."/>
            <person name="Pruitt S."/>
            <person name="Marks C."/>
            <person name="Duncan K.E."/>
            <person name="Suflita J.M."/>
        </authorList>
    </citation>
    <scope>NUCLEOTIDE SEQUENCE [LARGE SCALE GENOMIC DNA]</scope>
    <source>
        <strain evidence="1 2">SPR</strain>
    </source>
</reference>
<comment type="caution">
    <text evidence="1">The sequence shown here is derived from an EMBL/GenBank/DDBJ whole genome shotgun (WGS) entry which is preliminary data.</text>
</comment>
<dbReference type="EMBL" id="AZAC01000008">
    <property type="protein sequence ID" value="KIX14772.1"/>
    <property type="molecule type" value="Genomic_DNA"/>
</dbReference>
<sequence length="33" mass="3758">MPVIGAYWETNDNTLKAFVFILTKCAFFFGANK</sequence>
<accession>A0A0D2GIY5</accession>